<dbReference type="AlphaFoldDB" id="A0AAD7ZN57"/>
<organism evidence="3 4">
    <name type="scientific">Diploptera punctata</name>
    <name type="common">Pacific beetle cockroach</name>
    <dbReference type="NCBI Taxonomy" id="6984"/>
    <lineage>
        <taxon>Eukaryota</taxon>
        <taxon>Metazoa</taxon>
        <taxon>Ecdysozoa</taxon>
        <taxon>Arthropoda</taxon>
        <taxon>Hexapoda</taxon>
        <taxon>Insecta</taxon>
        <taxon>Pterygota</taxon>
        <taxon>Neoptera</taxon>
        <taxon>Polyneoptera</taxon>
        <taxon>Dictyoptera</taxon>
        <taxon>Blattodea</taxon>
        <taxon>Blaberoidea</taxon>
        <taxon>Blaberidae</taxon>
        <taxon>Diplopterinae</taxon>
        <taxon>Diploptera</taxon>
    </lineage>
</organism>
<proteinExistence type="predicted"/>
<reference evidence="3" key="1">
    <citation type="journal article" date="2023" name="IScience">
        <title>Live-bearing cockroach genome reveals convergent evolutionary mechanisms linked to viviparity in insects and beyond.</title>
        <authorList>
            <person name="Fouks B."/>
            <person name="Harrison M.C."/>
            <person name="Mikhailova A.A."/>
            <person name="Marchal E."/>
            <person name="English S."/>
            <person name="Carruthers M."/>
            <person name="Jennings E.C."/>
            <person name="Chiamaka E.L."/>
            <person name="Frigard R.A."/>
            <person name="Pippel M."/>
            <person name="Attardo G.M."/>
            <person name="Benoit J.B."/>
            <person name="Bornberg-Bauer E."/>
            <person name="Tobe S.S."/>
        </authorList>
    </citation>
    <scope>NUCLEOTIDE SEQUENCE</scope>
    <source>
        <strain evidence="3">Stay&amp;Tobe</strain>
    </source>
</reference>
<keyword evidence="4" id="KW-1185">Reference proteome</keyword>
<keyword evidence="2" id="KW-1133">Transmembrane helix</keyword>
<dbReference type="Proteomes" id="UP001233999">
    <property type="component" value="Unassembled WGS sequence"/>
</dbReference>
<reference evidence="3" key="2">
    <citation type="submission" date="2023-05" db="EMBL/GenBank/DDBJ databases">
        <authorList>
            <person name="Fouks B."/>
        </authorList>
    </citation>
    <scope>NUCLEOTIDE SEQUENCE</scope>
    <source>
        <strain evidence="3">Stay&amp;Tobe</strain>
        <tissue evidence="3">Testes</tissue>
    </source>
</reference>
<sequence length="141" mass="15350">MASESSDTTVRRSRRRTRRCDQTRSGRLVILVQIVSWCSDGYSSEVNSTSTVLAATSSSRDAHNNTTNSDVLIDKRADGVRSTSVHNSTSPPRQKRAGMKINPSSAILITVGTTMLVIGPTLLLAKVLDSRRTGRDSVKIF</sequence>
<gene>
    <name evidence="3" type="ORF">L9F63_021865</name>
</gene>
<comment type="caution">
    <text evidence="3">The sequence shown here is derived from an EMBL/GenBank/DDBJ whole genome shotgun (WGS) entry which is preliminary data.</text>
</comment>
<evidence type="ECO:0000256" key="2">
    <source>
        <dbReference type="SAM" id="Phobius"/>
    </source>
</evidence>
<feature type="compositionally biased region" description="Polar residues" evidence="1">
    <location>
        <begin position="81"/>
        <end position="92"/>
    </location>
</feature>
<feature type="region of interest" description="Disordered" evidence="1">
    <location>
        <begin position="55"/>
        <end position="98"/>
    </location>
</feature>
<keyword evidence="2" id="KW-0812">Transmembrane</keyword>
<evidence type="ECO:0000256" key="1">
    <source>
        <dbReference type="SAM" id="MobiDB-lite"/>
    </source>
</evidence>
<protein>
    <submittedName>
        <fullName evidence="3">Uncharacterized protein</fullName>
    </submittedName>
</protein>
<evidence type="ECO:0000313" key="4">
    <source>
        <dbReference type="Proteomes" id="UP001233999"/>
    </source>
</evidence>
<evidence type="ECO:0000313" key="3">
    <source>
        <dbReference type="EMBL" id="KAJ9583775.1"/>
    </source>
</evidence>
<name>A0AAD7ZN57_DIPPU</name>
<keyword evidence="2" id="KW-0472">Membrane</keyword>
<accession>A0AAD7ZN57</accession>
<feature type="transmembrane region" description="Helical" evidence="2">
    <location>
        <begin position="106"/>
        <end position="125"/>
    </location>
</feature>
<dbReference type="EMBL" id="JASPKZ010007527">
    <property type="protein sequence ID" value="KAJ9583775.1"/>
    <property type="molecule type" value="Genomic_DNA"/>
</dbReference>
<feature type="region of interest" description="Disordered" evidence="1">
    <location>
        <begin position="1"/>
        <end position="22"/>
    </location>
</feature>